<evidence type="ECO:0000256" key="3">
    <source>
        <dbReference type="ARBA" id="ARBA00023163"/>
    </source>
</evidence>
<dbReference type="Gene3D" id="1.10.357.10">
    <property type="entry name" value="Tetracycline Repressor, domain 2"/>
    <property type="match status" value="1"/>
</dbReference>
<dbReference type="EMBL" id="FNVU01000003">
    <property type="protein sequence ID" value="SEG08163.1"/>
    <property type="molecule type" value="Genomic_DNA"/>
</dbReference>
<gene>
    <name evidence="6" type="ORF">SAMN05216223_103153</name>
</gene>
<dbReference type="InterPro" id="IPR036271">
    <property type="entry name" value="Tet_transcr_reg_TetR-rel_C_sf"/>
</dbReference>
<dbReference type="Pfam" id="PF16925">
    <property type="entry name" value="TetR_C_13"/>
    <property type="match status" value="1"/>
</dbReference>
<evidence type="ECO:0000256" key="2">
    <source>
        <dbReference type="ARBA" id="ARBA00023125"/>
    </source>
</evidence>
<protein>
    <submittedName>
        <fullName evidence="6">Transcriptional regulator, TetR family</fullName>
    </submittedName>
</protein>
<feature type="DNA-binding region" description="H-T-H motif" evidence="4">
    <location>
        <begin position="29"/>
        <end position="48"/>
    </location>
</feature>
<sequence length="195" mass="21806">MTAARVDTRRAILDSGRRVITAKGYSAVGLNEILKEAGVPKGSFYHFFTSRDAFGEALLQRYFDEYFATMDRITADRNKNAAQQLMQYWQNFYDTQAVDDCQGRCLVVKLGAEIADLSEAMRETMKAGTTQIVDRLERMITAGVGDGSLTIDADPRATAETLYDLWLGASVMAKIHRSTACLDRCMATTRRILHN</sequence>
<dbReference type="SUPFAM" id="SSF48498">
    <property type="entry name" value="Tetracyclin repressor-like, C-terminal domain"/>
    <property type="match status" value="1"/>
</dbReference>
<dbReference type="AlphaFoldDB" id="A0A1H5X942"/>
<evidence type="ECO:0000256" key="4">
    <source>
        <dbReference type="PROSITE-ProRule" id="PRU00335"/>
    </source>
</evidence>
<accession>A0A1H5X942</accession>
<dbReference type="InterPro" id="IPR001647">
    <property type="entry name" value="HTH_TetR"/>
</dbReference>
<dbReference type="PANTHER" id="PTHR47506">
    <property type="entry name" value="TRANSCRIPTIONAL REGULATORY PROTEIN"/>
    <property type="match status" value="1"/>
</dbReference>
<dbReference type="OrthoDB" id="4541465at2"/>
<evidence type="ECO:0000256" key="1">
    <source>
        <dbReference type="ARBA" id="ARBA00023015"/>
    </source>
</evidence>
<evidence type="ECO:0000313" key="6">
    <source>
        <dbReference type="EMBL" id="SEG08163.1"/>
    </source>
</evidence>
<name>A0A1H5X942_9ACTN</name>
<dbReference type="GO" id="GO:0003677">
    <property type="term" value="F:DNA binding"/>
    <property type="evidence" value="ECO:0007669"/>
    <property type="project" value="UniProtKB-UniRule"/>
</dbReference>
<dbReference type="InterPro" id="IPR011075">
    <property type="entry name" value="TetR_C"/>
</dbReference>
<dbReference type="PANTHER" id="PTHR47506:SF6">
    <property type="entry name" value="HTH-TYPE TRANSCRIPTIONAL REPRESSOR NEMR"/>
    <property type="match status" value="1"/>
</dbReference>
<feature type="domain" description="HTH tetR-type" evidence="5">
    <location>
        <begin position="6"/>
        <end position="66"/>
    </location>
</feature>
<keyword evidence="1" id="KW-0805">Transcription regulation</keyword>
<dbReference type="InterPro" id="IPR009057">
    <property type="entry name" value="Homeodomain-like_sf"/>
</dbReference>
<evidence type="ECO:0000313" key="7">
    <source>
        <dbReference type="Proteomes" id="UP000236754"/>
    </source>
</evidence>
<dbReference type="PRINTS" id="PR00455">
    <property type="entry name" value="HTHTETR"/>
</dbReference>
<keyword evidence="2 4" id="KW-0238">DNA-binding</keyword>
<organism evidence="6 7">
    <name type="scientific">Actinacidiphila yanglinensis</name>
    <dbReference type="NCBI Taxonomy" id="310779"/>
    <lineage>
        <taxon>Bacteria</taxon>
        <taxon>Bacillati</taxon>
        <taxon>Actinomycetota</taxon>
        <taxon>Actinomycetes</taxon>
        <taxon>Kitasatosporales</taxon>
        <taxon>Streptomycetaceae</taxon>
        <taxon>Actinacidiphila</taxon>
    </lineage>
</organism>
<dbReference type="Pfam" id="PF00440">
    <property type="entry name" value="TetR_N"/>
    <property type="match status" value="1"/>
</dbReference>
<proteinExistence type="predicted"/>
<reference evidence="6 7" key="1">
    <citation type="submission" date="2016-10" db="EMBL/GenBank/DDBJ databases">
        <authorList>
            <person name="de Groot N.N."/>
        </authorList>
    </citation>
    <scope>NUCLEOTIDE SEQUENCE [LARGE SCALE GENOMIC DNA]</scope>
    <source>
        <strain evidence="6 7">CGMCC 4.2023</strain>
    </source>
</reference>
<dbReference type="RefSeq" id="WP_103884926.1">
    <property type="nucleotide sequence ID" value="NZ_FNVU01000003.1"/>
</dbReference>
<keyword evidence="7" id="KW-1185">Reference proteome</keyword>
<dbReference type="PROSITE" id="PS50977">
    <property type="entry name" value="HTH_TETR_2"/>
    <property type="match status" value="1"/>
</dbReference>
<evidence type="ECO:0000259" key="5">
    <source>
        <dbReference type="PROSITE" id="PS50977"/>
    </source>
</evidence>
<dbReference type="SUPFAM" id="SSF46689">
    <property type="entry name" value="Homeodomain-like"/>
    <property type="match status" value="1"/>
</dbReference>
<keyword evidence="3" id="KW-0804">Transcription</keyword>
<dbReference type="Proteomes" id="UP000236754">
    <property type="component" value="Unassembled WGS sequence"/>
</dbReference>